<dbReference type="STRING" id="1285928.SAMN04487894_105130"/>
<feature type="transmembrane region" description="Helical" evidence="7">
    <location>
        <begin position="123"/>
        <end position="148"/>
    </location>
</feature>
<feature type="transmembrane region" description="Helical" evidence="7">
    <location>
        <begin position="47"/>
        <end position="71"/>
    </location>
</feature>
<protein>
    <submittedName>
        <fullName evidence="8">Solute:Na+ symporter, SSS family</fullName>
    </submittedName>
</protein>
<dbReference type="NCBIfam" id="TIGR00813">
    <property type="entry name" value="sss"/>
    <property type="match status" value="1"/>
</dbReference>
<accession>A0A1G6R4Y9</accession>
<feature type="transmembrane region" description="Helical" evidence="7">
    <location>
        <begin position="502"/>
        <end position="520"/>
    </location>
</feature>
<proteinExistence type="inferred from homology"/>
<dbReference type="EMBL" id="FMZO01000005">
    <property type="protein sequence ID" value="SDC99165.1"/>
    <property type="molecule type" value="Genomic_DNA"/>
</dbReference>
<evidence type="ECO:0000256" key="1">
    <source>
        <dbReference type="ARBA" id="ARBA00004141"/>
    </source>
</evidence>
<dbReference type="Gene3D" id="1.20.1730.10">
    <property type="entry name" value="Sodium/glucose cotransporter"/>
    <property type="match status" value="1"/>
</dbReference>
<evidence type="ECO:0000256" key="4">
    <source>
        <dbReference type="ARBA" id="ARBA00022989"/>
    </source>
</evidence>
<reference evidence="9" key="1">
    <citation type="submission" date="2016-10" db="EMBL/GenBank/DDBJ databases">
        <authorList>
            <person name="Varghese N."/>
            <person name="Submissions S."/>
        </authorList>
    </citation>
    <scope>NUCLEOTIDE SEQUENCE [LARGE SCALE GENOMIC DNA]</scope>
    <source>
        <strain evidence="9">DSM 25811 / CCM 8410 / LMG 26954 / E90</strain>
    </source>
</reference>
<feature type="transmembrane region" description="Helical" evidence="7">
    <location>
        <begin position="231"/>
        <end position="250"/>
    </location>
</feature>
<dbReference type="InterPro" id="IPR001734">
    <property type="entry name" value="Na/solute_symporter"/>
</dbReference>
<keyword evidence="4 7" id="KW-1133">Transmembrane helix</keyword>
<gene>
    <name evidence="8" type="ORF">SAMN04487894_105130</name>
</gene>
<evidence type="ECO:0000256" key="2">
    <source>
        <dbReference type="ARBA" id="ARBA00006434"/>
    </source>
</evidence>
<dbReference type="PANTHER" id="PTHR11819:SF195">
    <property type="entry name" value="SODIUM_GLUCOSE COTRANSPORTER 4"/>
    <property type="match status" value="1"/>
</dbReference>
<feature type="transmembrane region" description="Helical" evidence="7">
    <location>
        <begin position="316"/>
        <end position="347"/>
    </location>
</feature>
<dbReference type="InterPro" id="IPR038377">
    <property type="entry name" value="Na/Glc_symporter_sf"/>
</dbReference>
<sequence>MKLSLGIIDYVVLLAYLVLLLIIGFYLNKKGTKGGSDIFLGGRTLRWWQIGFSLFSANAGPMMLIGFAGIGFSQGVVGSNFEWLAWIFLLLLAMFFLPHYMATKISTMPQFLKLRFGNRAYNFLVIYSLISILLVWLGSALYAGGLIISQIFDWSLMFSVVLITVIATSFTAVGGLKAVVRTGIFQSVIIIVSSVVLTWLGLKRIGGIDAFVKAVPGHYWKLFRPASDPEYSWIAILAGYPVVAIYYWCADQTIVQKVLAARDLKEGQYGALFLAVLKIIMPLIFIFPGIMCFVLFKDTAQADNAYITLVKQLMPHGLLGLCLAALIAALIDTVSSGLNSFSTVFTLDVAGRFREMDDAAKRRMGRWITLVAGGLAIGIAFLFSRSGKGFFELSQGMVSILAPPLSVVFLAGITWKRMSRLAAEVVLYGGGLVCLAVGICNVLNFPYPGFWPHFLILSVYLFIGLLVVGVVVSLLSAPAGDAARLPSLLETDKNRGSDLRRVWLGWALLALVMALIYWVFR</sequence>
<dbReference type="AlphaFoldDB" id="A0A1G6R4Y9"/>
<dbReference type="PANTHER" id="PTHR11819">
    <property type="entry name" value="SOLUTE CARRIER FAMILY 5"/>
    <property type="match status" value="1"/>
</dbReference>
<evidence type="ECO:0000256" key="5">
    <source>
        <dbReference type="ARBA" id="ARBA00023136"/>
    </source>
</evidence>
<dbReference type="GO" id="GO:0005886">
    <property type="term" value="C:plasma membrane"/>
    <property type="evidence" value="ECO:0007669"/>
    <property type="project" value="TreeGrafter"/>
</dbReference>
<feature type="transmembrane region" description="Helical" evidence="7">
    <location>
        <begin position="271"/>
        <end position="296"/>
    </location>
</feature>
<organism evidence="8 9">
    <name type="scientific">Niabella drilacis (strain DSM 25811 / CCM 8410 / CCUG 62505 / LMG 26954 / E90)</name>
    <dbReference type="NCBI Taxonomy" id="1285928"/>
    <lineage>
        <taxon>Bacteria</taxon>
        <taxon>Pseudomonadati</taxon>
        <taxon>Bacteroidota</taxon>
        <taxon>Chitinophagia</taxon>
        <taxon>Chitinophagales</taxon>
        <taxon>Chitinophagaceae</taxon>
        <taxon>Niabella</taxon>
    </lineage>
</organism>
<comment type="subcellular location">
    <subcellularLocation>
        <location evidence="1">Membrane</location>
        <topology evidence="1">Multi-pass membrane protein</topology>
    </subcellularLocation>
</comment>
<feature type="transmembrane region" description="Helical" evidence="7">
    <location>
        <begin position="83"/>
        <end position="102"/>
    </location>
</feature>
<feature type="transmembrane region" description="Helical" evidence="7">
    <location>
        <begin position="453"/>
        <end position="475"/>
    </location>
</feature>
<keyword evidence="5 7" id="KW-0472">Membrane</keyword>
<dbReference type="GO" id="GO:0005412">
    <property type="term" value="F:D-glucose:sodium symporter activity"/>
    <property type="evidence" value="ECO:0007669"/>
    <property type="project" value="TreeGrafter"/>
</dbReference>
<dbReference type="Pfam" id="PF00474">
    <property type="entry name" value="SSF"/>
    <property type="match status" value="1"/>
</dbReference>
<keyword evidence="9" id="KW-1185">Reference proteome</keyword>
<dbReference type="PROSITE" id="PS50283">
    <property type="entry name" value="NA_SOLUT_SYMP_3"/>
    <property type="match status" value="1"/>
</dbReference>
<evidence type="ECO:0000256" key="6">
    <source>
        <dbReference type="RuleBase" id="RU362091"/>
    </source>
</evidence>
<name>A0A1G6R4Y9_NIADE</name>
<feature type="transmembrane region" description="Helical" evidence="7">
    <location>
        <begin position="154"/>
        <end position="176"/>
    </location>
</feature>
<feature type="transmembrane region" description="Helical" evidence="7">
    <location>
        <begin position="183"/>
        <end position="202"/>
    </location>
</feature>
<dbReference type="RefSeq" id="WP_176954382.1">
    <property type="nucleotide sequence ID" value="NZ_FMZO01000005.1"/>
</dbReference>
<feature type="transmembrane region" description="Helical" evidence="7">
    <location>
        <begin position="425"/>
        <end position="447"/>
    </location>
</feature>
<keyword evidence="3 7" id="KW-0812">Transmembrane</keyword>
<feature type="transmembrane region" description="Helical" evidence="7">
    <location>
        <begin position="396"/>
        <end position="413"/>
    </location>
</feature>
<feature type="transmembrane region" description="Helical" evidence="7">
    <location>
        <begin position="367"/>
        <end position="384"/>
    </location>
</feature>
<comment type="similarity">
    <text evidence="2 6">Belongs to the sodium:solute symporter (SSF) (TC 2.A.21) family.</text>
</comment>
<dbReference type="Proteomes" id="UP000198757">
    <property type="component" value="Unassembled WGS sequence"/>
</dbReference>
<evidence type="ECO:0000256" key="3">
    <source>
        <dbReference type="ARBA" id="ARBA00022692"/>
    </source>
</evidence>
<evidence type="ECO:0000256" key="7">
    <source>
        <dbReference type="SAM" id="Phobius"/>
    </source>
</evidence>
<evidence type="ECO:0000313" key="8">
    <source>
        <dbReference type="EMBL" id="SDC99165.1"/>
    </source>
</evidence>
<feature type="transmembrane region" description="Helical" evidence="7">
    <location>
        <begin position="6"/>
        <end position="27"/>
    </location>
</feature>
<evidence type="ECO:0000313" key="9">
    <source>
        <dbReference type="Proteomes" id="UP000198757"/>
    </source>
</evidence>